<dbReference type="Proteomes" id="UP000799438">
    <property type="component" value="Unassembled WGS sequence"/>
</dbReference>
<gene>
    <name evidence="2" type="ORF">K452DRAFT_289902</name>
</gene>
<evidence type="ECO:0000313" key="3">
    <source>
        <dbReference type="Proteomes" id="UP000799438"/>
    </source>
</evidence>
<keyword evidence="1" id="KW-0472">Membrane</keyword>
<dbReference type="AlphaFoldDB" id="A0A6A6B821"/>
<keyword evidence="1" id="KW-0812">Transmembrane</keyword>
<evidence type="ECO:0000256" key="1">
    <source>
        <dbReference type="SAM" id="Phobius"/>
    </source>
</evidence>
<name>A0A6A6B821_9PEZI</name>
<accession>A0A6A6B821</accession>
<sequence>MSPNTPNSDVGVLLSLHRARIIALFHGLTVPPPSPPLVFLSFLWQSFRLLVISLVLLSLPPLISRRRERYLATYLTKRLPSAAPALDSSSKGVSMGIVIPSRLAPQRISSSVALLSRGILRVLVAGIVAVGVRIAGATEIC</sequence>
<organism evidence="2 3">
    <name type="scientific">Aplosporella prunicola CBS 121167</name>
    <dbReference type="NCBI Taxonomy" id="1176127"/>
    <lineage>
        <taxon>Eukaryota</taxon>
        <taxon>Fungi</taxon>
        <taxon>Dikarya</taxon>
        <taxon>Ascomycota</taxon>
        <taxon>Pezizomycotina</taxon>
        <taxon>Dothideomycetes</taxon>
        <taxon>Dothideomycetes incertae sedis</taxon>
        <taxon>Botryosphaeriales</taxon>
        <taxon>Aplosporellaceae</taxon>
        <taxon>Aplosporella</taxon>
    </lineage>
</organism>
<keyword evidence="3" id="KW-1185">Reference proteome</keyword>
<evidence type="ECO:0000313" key="2">
    <source>
        <dbReference type="EMBL" id="KAF2139354.1"/>
    </source>
</evidence>
<dbReference type="RefSeq" id="XP_033395067.1">
    <property type="nucleotide sequence ID" value="XM_033540907.1"/>
</dbReference>
<protein>
    <submittedName>
        <fullName evidence="2">Uncharacterized protein</fullName>
    </submittedName>
</protein>
<proteinExistence type="predicted"/>
<feature type="transmembrane region" description="Helical" evidence="1">
    <location>
        <begin position="37"/>
        <end position="59"/>
    </location>
</feature>
<dbReference type="GeneID" id="54298403"/>
<dbReference type="EMBL" id="ML995493">
    <property type="protein sequence ID" value="KAF2139354.1"/>
    <property type="molecule type" value="Genomic_DNA"/>
</dbReference>
<reference evidence="2" key="1">
    <citation type="journal article" date="2020" name="Stud. Mycol.">
        <title>101 Dothideomycetes genomes: a test case for predicting lifestyles and emergence of pathogens.</title>
        <authorList>
            <person name="Haridas S."/>
            <person name="Albert R."/>
            <person name="Binder M."/>
            <person name="Bloem J."/>
            <person name="Labutti K."/>
            <person name="Salamov A."/>
            <person name="Andreopoulos B."/>
            <person name="Baker S."/>
            <person name="Barry K."/>
            <person name="Bills G."/>
            <person name="Bluhm B."/>
            <person name="Cannon C."/>
            <person name="Castanera R."/>
            <person name="Culley D."/>
            <person name="Daum C."/>
            <person name="Ezra D."/>
            <person name="Gonzalez J."/>
            <person name="Henrissat B."/>
            <person name="Kuo A."/>
            <person name="Liang C."/>
            <person name="Lipzen A."/>
            <person name="Lutzoni F."/>
            <person name="Magnuson J."/>
            <person name="Mondo S."/>
            <person name="Nolan M."/>
            <person name="Ohm R."/>
            <person name="Pangilinan J."/>
            <person name="Park H.-J."/>
            <person name="Ramirez L."/>
            <person name="Alfaro M."/>
            <person name="Sun H."/>
            <person name="Tritt A."/>
            <person name="Yoshinaga Y."/>
            <person name="Zwiers L.-H."/>
            <person name="Turgeon B."/>
            <person name="Goodwin S."/>
            <person name="Spatafora J."/>
            <person name="Crous P."/>
            <person name="Grigoriev I."/>
        </authorList>
    </citation>
    <scope>NUCLEOTIDE SEQUENCE</scope>
    <source>
        <strain evidence="2">CBS 121167</strain>
    </source>
</reference>
<keyword evidence="1" id="KW-1133">Transmembrane helix</keyword>